<evidence type="ECO:0000256" key="3">
    <source>
        <dbReference type="ARBA" id="ARBA00023052"/>
    </source>
</evidence>
<name>A0A1G2CMV8_9BACT</name>
<dbReference type="Pfam" id="PF00676">
    <property type="entry name" value="E1_dh"/>
    <property type="match status" value="1"/>
</dbReference>
<keyword evidence="3" id="KW-0786">Thiamine pyrophosphate</keyword>
<dbReference type="EMBL" id="MHLD01000016">
    <property type="protein sequence ID" value="OGZ02542.1"/>
    <property type="molecule type" value="Genomic_DNA"/>
</dbReference>
<organism evidence="6 7">
    <name type="scientific">Candidatus Liptonbacteria bacterium RIFCSPLOWO2_12_FULL_60_15</name>
    <dbReference type="NCBI Taxonomy" id="1798653"/>
    <lineage>
        <taxon>Bacteria</taxon>
        <taxon>Candidatus Liptoniibacteriota</taxon>
    </lineage>
</organism>
<dbReference type="InterPro" id="IPR029061">
    <property type="entry name" value="THDP-binding"/>
</dbReference>
<evidence type="ECO:0000259" key="5">
    <source>
        <dbReference type="Pfam" id="PF00676"/>
    </source>
</evidence>
<dbReference type="Proteomes" id="UP000179281">
    <property type="component" value="Unassembled WGS sequence"/>
</dbReference>
<keyword evidence="4" id="KW-0812">Transmembrane</keyword>
<proteinExistence type="predicted"/>
<keyword evidence="4" id="KW-1133">Transmembrane helix</keyword>
<feature type="domain" description="Dehydrogenase E1 component" evidence="5">
    <location>
        <begin position="29"/>
        <end position="301"/>
    </location>
</feature>
<dbReference type="AlphaFoldDB" id="A0A1G2CMV8"/>
<keyword evidence="2" id="KW-0560">Oxidoreductase</keyword>
<evidence type="ECO:0000313" key="7">
    <source>
        <dbReference type="Proteomes" id="UP000179281"/>
    </source>
</evidence>
<comment type="cofactor">
    <cofactor evidence="1">
        <name>thiamine diphosphate</name>
        <dbReference type="ChEBI" id="CHEBI:58937"/>
    </cofactor>
</comment>
<dbReference type="GO" id="GO:0006086">
    <property type="term" value="P:pyruvate decarboxylation to acetyl-CoA"/>
    <property type="evidence" value="ECO:0007669"/>
    <property type="project" value="TreeGrafter"/>
</dbReference>
<keyword evidence="4" id="KW-0472">Membrane</keyword>
<evidence type="ECO:0000256" key="2">
    <source>
        <dbReference type="ARBA" id="ARBA00023002"/>
    </source>
</evidence>
<dbReference type="STRING" id="1798653.A3G64_00905"/>
<dbReference type="InterPro" id="IPR050642">
    <property type="entry name" value="PDH_E1_Alpha_Subunit"/>
</dbReference>
<dbReference type="Gene3D" id="3.40.50.970">
    <property type="match status" value="1"/>
</dbReference>
<dbReference type="PANTHER" id="PTHR11516">
    <property type="entry name" value="PYRUVATE DEHYDROGENASE E1 COMPONENT, ALPHA SUBUNIT BACTERIAL AND ORGANELLAR"/>
    <property type="match status" value="1"/>
</dbReference>
<evidence type="ECO:0000256" key="1">
    <source>
        <dbReference type="ARBA" id="ARBA00001964"/>
    </source>
</evidence>
<accession>A0A1G2CMV8</accession>
<feature type="transmembrane region" description="Helical" evidence="4">
    <location>
        <begin position="108"/>
        <end position="128"/>
    </location>
</feature>
<gene>
    <name evidence="6" type="ORF">A3G64_00905</name>
</gene>
<reference evidence="6 7" key="1">
    <citation type="journal article" date="2016" name="Nat. Commun.">
        <title>Thousands of microbial genomes shed light on interconnected biogeochemical processes in an aquifer system.</title>
        <authorList>
            <person name="Anantharaman K."/>
            <person name="Brown C.T."/>
            <person name="Hug L.A."/>
            <person name="Sharon I."/>
            <person name="Castelle C.J."/>
            <person name="Probst A.J."/>
            <person name="Thomas B.C."/>
            <person name="Singh A."/>
            <person name="Wilkins M.J."/>
            <person name="Karaoz U."/>
            <person name="Brodie E.L."/>
            <person name="Williams K.H."/>
            <person name="Hubbard S.S."/>
            <person name="Banfield J.F."/>
        </authorList>
    </citation>
    <scope>NUCLEOTIDE SEQUENCE [LARGE SCALE GENOMIC DNA]</scope>
</reference>
<comment type="caution">
    <text evidence="6">The sequence shown here is derived from an EMBL/GenBank/DDBJ whole genome shotgun (WGS) entry which is preliminary data.</text>
</comment>
<sequence length="315" mass="34811">MNKSRLLSIYETCYKTRLLDERLQQAYFRDGARMQGFFSGIGTEIGQALVAGLLLHDDYLVPHYRDYAAVIQKGMPLDDLVALLRGKKAGPSKRIYTTTLPQNISHNIYGTSIILGINFSIAVGLALAKKMKGEPGIVVQFFGDGTASRSTFGSALNLASLLDLPMLFVCHNDGVSIESTIRETSSTPTIAERAQGYAVQAETASSAEPLALYERAERAVAFVRENAKPYLFEITEKRFSSHAVRYSIEPFLTAMIPTGEDPLNRFAKALRELQIPDADIEQCEQNAKNAVDKAFMRAEASSPVPENELYSVFHE</sequence>
<evidence type="ECO:0000313" key="6">
    <source>
        <dbReference type="EMBL" id="OGZ02542.1"/>
    </source>
</evidence>
<evidence type="ECO:0000256" key="4">
    <source>
        <dbReference type="SAM" id="Phobius"/>
    </source>
</evidence>
<protein>
    <recommendedName>
        <fullName evidence="5">Dehydrogenase E1 component domain-containing protein</fullName>
    </recommendedName>
</protein>
<dbReference type="PANTHER" id="PTHR11516:SF41">
    <property type="entry name" value="3-METHYL-2-OXOBUTANOATE DEHYDROGENASE SUBUNIT ALPHA"/>
    <property type="match status" value="1"/>
</dbReference>
<dbReference type="SUPFAM" id="SSF52518">
    <property type="entry name" value="Thiamin diphosphate-binding fold (THDP-binding)"/>
    <property type="match status" value="1"/>
</dbReference>
<dbReference type="GO" id="GO:0004739">
    <property type="term" value="F:pyruvate dehydrogenase (acetyl-transferring) activity"/>
    <property type="evidence" value="ECO:0007669"/>
    <property type="project" value="TreeGrafter"/>
</dbReference>
<dbReference type="InterPro" id="IPR001017">
    <property type="entry name" value="DH_E1"/>
</dbReference>